<keyword evidence="1" id="KW-0732">Signal</keyword>
<dbReference type="AlphaFoldDB" id="A0A378WIG3"/>
<protein>
    <submittedName>
        <fullName evidence="3">Vitamin B12-binding protein</fullName>
    </submittedName>
</protein>
<dbReference type="PANTHER" id="PTHR30535">
    <property type="entry name" value="VITAMIN B12-BINDING PROTEIN"/>
    <property type="match status" value="1"/>
</dbReference>
<evidence type="ECO:0000256" key="1">
    <source>
        <dbReference type="SAM" id="SignalP"/>
    </source>
</evidence>
<dbReference type="RefSeq" id="WP_115133827.1">
    <property type="nucleotide sequence ID" value="NZ_UGRS01000001.1"/>
</dbReference>
<dbReference type="InterPro" id="IPR050902">
    <property type="entry name" value="ABC_Transporter_SBP"/>
</dbReference>
<sequence length="374" mass="40915">MKFNFIPRIGMLACASALMFSPLAASAKPVEITDTAGRKVKLDLPAKRIVLGFYYQDYMAVGGKNALDNVVGFSKAVWSDWAPPSWAAFSKAVPKLKQLADVGEVEVGTFSVEKVLSLKPDLLILADWQYQGLGSDLDKIKKAGIPIVVIDYNAQSVAKHIKSTEIIGTITGQQAKAKKLAADYKAIADNIQARVKKANLPKPKVYVEFGNKGPAEHSFTFGKAMWGPMITLVGGNNISASAVDFYAPINPEKVLAAKPDVIVITGRETELNKNKDAFVLGWNISKAEAERRLKGFEKRAGWASLPAVKNNRVYGAYHANSRTLSDGASLQFMAKAVYPQLFADLNPDKTYMDFYRNNLPVVPTGTFYLYPKAK</sequence>
<accession>A0A378WIG3</accession>
<evidence type="ECO:0000313" key="4">
    <source>
        <dbReference type="Proteomes" id="UP000254055"/>
    </source>
</evidence>
<dbReference type="Gene3D" id="3.40.50.1980">
    <property type="entry name" value="Nitrogenase molybdenum iron protein domain"/>
    <property type="match status" value="2"/>
</dbReference>
<name>A0A378WIG3_9NEIS</name>
<gene>
    <name evidence="3" type="primary">btuF_2</name>
    <name evidence="3" type="ORF">NCTC12229_01103</name>
</gene>
<dbReference type="Proteomes" id="UP000254055">
    <property type="component" value="Unassembled WGS sequence"/>
</dbReference>
<feature type="domain" description="Fe/B12 periplasmic-binding" evidence="2">
    <location>
        <begin position="47"/>
        <end position="345"/>
    </location>
</feature>
<dbReference type="PROSITE" id="PS50983">
    <property type="entry name" value="FE_B12_PBP"/>
    <property type="match status" value="1"/>
</dbReference>
<dbReference type="Pfam" id="PF01497">
    <property type="entry name" value="Peripla_BP_2"/>
    <property type="match status" value="1"/>
</dbReference>
<dbReference type="PANTHER" id="PTHR30535:SF34">
    <property type="entry name" value="MOLYBDATE-BINDING PROTEIN MOLA"/>
    <property type="match status" value="1"/>
</dbReference>
<dbReference type="EMBL" id="UGRS01000001">
    <property type="protein sequence ID" value="SUA36677.1"/>
    <property type="molecule type" value="Genomic_DNA"/>
</dbReference>
<feature type="chain" id="PRO_5016814169" evidence="1">
    <location>
        <begin position="28"/>
        <end position="374"/>
    </location>
</feature>
<organism evidence="3 4">
    <name type="scientific">Neisseria zoodegmatis</name>
    <dbReference type="NCBI Taxonomy" id="326523"/>
    <lineage>
        <taxon>Bacteria</taxon>
        <taxon>Pseudomonadati</taxon>
        <taxon>Pseudomonadota</taxon>
        <taxon>Betaproteobacteria</taxon>
        <taxon>Neisseriales</taxon>
        <taxon>Neisseriaceae</taxon>
        <taxon>Neisseria</taxon>
    </lineage>
</organism>
<feature type="signal peptide" evidence="1">
    <location>
        <begin position="1"/>
        <end position="27"/>
    </location>
</feature>
<dbReference type="InterPro" id="IPR002491">
    <property type="entry name" value="ABC_transptr_periplasmic_BD"/>
</dbReference>
<evidence type="ECO:0000313" key="3">
    <source>
        <dbReference type="EMBL" id="SUA36677.1"/>
    </source>
</evidence>
<dbReference type="SUPFAM" id="SSF53807">
    <property type="entry name" value="Helical backbone' metal receptor"/>
    <property type="match status" value="1"/>
</dbReference>
<proteinExistence type="predicted"/>
<dbReference type="OrthoDB" id="9775594at2"/>
<evidence type="ECO:0000259" key="2">
    <source>
        <dbReference type="PROSITE" id="PS50983"/>
    </source>
</evidence>
<reference evidence="3 4" key="1">
    <citation type="submission" date="2018-06" db="EMBL/GenBank/DDBJ databases">
        <authorList>
            <consortium name="Pathogen Informatics"/>
            <person name="Doyle S."/>
        </authorList>
    </citation>
    <scope>NUCLEOTIDE SEQUENCE [LARGE SCALE GENOMIC DNA]</scope>
    <source>
        <strain evidence="3 4">NCTC12229</strain>
    </source>
</reference>